<comment type="similarity">
    <text evidence="5">Belongs to the RimM family.</text>
</comment>
<keyword evidence="2 5" id="KW-0690">Ribosome biogenesis</keyword>
<evidence type="ECO:0000256" key="1">
    <source>
        <dbReference type="ARBA" id="ARBA00022490"/>
    </source>
</evidence>
<dbReference type="Gene3D" id="2.40.30.60">
    <property type="entry name" value="RimM"/>
    <property type="match status" value="1"/>
</dbReference>
<dbReference type="Pfam" id="PF01782">
    <property type="entry name" value="RimM"/>
    <property type="match status" value="1"/>
</dbReference>
<dbReference type="Gene3D" id="2.30.30.240">
    <property type="entry name" value="PRC-barrel domain"/>
    <property type="match status" value="1"/>
</dbReference>
<protein>
    <recommendedName>
        <fullName evidence="5">Ribosome maturation factor RimM</fullName>
    </recommendedName>
</protein>
<dbReference type="InterPro" id="IPR036976">
    <property type="entry name" value="RimM_N_sf"/>
</dbReference>
<evidence type="ECO:0000259" key="7">
    <source>
        <dbReference type="Pfam" id="PF24986"/>
    </source>
</evidence>
<dbReference type="EMBL" id="JBHTGQ010000002">
    <property type="protein sequence ID" value="MFC7748798.1"/>
    <property type="molecule type" value="Genomic_DNA"/>
</dbReference>
<dbReference type="NCBIfam" id="TIGR02273">
    <property type="entry name" value="16S_RimM"/>
    <property type="match status" value="1"/>
</dbReference>
<keyword evidence="4 5" id="KW-0143">Chaperone</keyword>
<dbReference type="Pfam" id="PF24986">
    <property type="entry name" value="PRC_RimM"/>
    <property type="match status" value="1"/>
</dbReference>
<dbReference type="Proteomes" id="UP001596528">
    <property type="component" value="Unassembled WGS sequence"/>
</dbReference>
<evidence type="ECO:0000259" key="6">
    <source>
        <dbReference type="Pfam" id="PF01782"/>
    </source>
</evidence>
<keyword evidence="9" id="KW-1185">Reference proteome</keyword>
<dbReference type="SUPFAM" id="SSF50447">
    <property type="entry name" value="Translation proteins"/>
    <property type="match status" value="1"/>
</dbReference>
<feature type="domain" description="RimM N-terminal" evidence="6">
    <location>
        <begin position="9"/>
        <end position="93"/>
    </location>
</feature>
<dbReference type="PANTHER" id="PTHR33692">
    <property type="entry name" value="RIBOSOME MATURATION FACTOR RIMM"/>
    <property type="match status" value="1"/>
</dbReference>
<name>A0ABW2V3G1_9BACL</name>
<proteinExistence type="inferred from homology"/>
<dbReference type="SUPFAM" id="SSF50346">
    <property type="entry name" value="PRC-barrel domain"/>
    <property type="match status" value="1"/>
</dbReference>
<reference evidence="9" key="1">
    <citation type="journal article" date="2019" name="Int. J. Syst. Evol. Microbiol.">
        <title>The Global Catalogue of Microorganisms (GCM) 10K type strain sequencing project: providing services to taxonomists for standard genome sequencing and annotation.</title>
        <authorList>
            <consortium name="The Broad Institute Genomics Platform"/>
            <consortium name="The Broad Institute Genome Sequencing Center for Infectious Disease"/>
            <person name="Wu L."/>
            <person name="Ma J."/>
        </authorList>
    </citation>
    <scope>NUCLEOTIDE SEQUENCE [LARGE SCALE GENOMIC DNA]</scope>
    <source>
        <strain evidence="9">JCM 18657</strain>
    </source>
</reference>
<dbReference type="InterPro" id="IPR009000">
    <property type="entry name" value="Transl_B-barrel_sf"/>
</dbReference>
<sequence length="176" mass="19953">MPDPRRRLTVGQVINTHGIRGELKIWPQTDFPDVRFAKGSQLLLVHPEGRAEEPVRVERSRGQKNVYIVKFDAFDNINEVERFKGWAVKVEDEQRVPLQPGEYYFRDIIGCDVLLEDGSSLGVVEDILRPGANDVWVVKRPKGKPALLPVIDEVVLNVDVASRTITVRLMEGLIDD</sequence>
<comment type="function">
    <text evidence="5">An accessory protein needed during the final step in the assembly of 30S ribosomal subunit, possibly for assembly of the head region. Essential for efficient processing of 16S rRNA. May be needed both before and after RbfA during the maturation of 16S rRNA. It has affinity for free ribosomal 30S subunits but not for 70S ribosomes.</text>
</comment>
<comment type="caution">
    <text evidence="8">The sequence shown here is derived from an EMBL/GenBank/DDBJ whole genome shotgun (WGS) entry which is preliminary data.</text>
</comment>
<dbReference type="InterPro" id="IPR002676">
    <property type="entry name" value="RimM_N"/>
</dbReference>
<comment type="subcellular location">
    <subcellularLocation>
        <location evidence="5">Cytoplasm</location>
    </subcellularLocation>
</comment>
<evidence type="ECO:0000256" key="5">
    <source>
        <dbReference type="HAMAP-Rule" id="MF_00014"/>
    </source>
</evidence>
<dbReference type="HAMAP" id="MF_00014">
    <property type="entry name" value="Ribosome_mat_RimM"/>
    <property type="match status" value="1"/>
</dbReference>
<keyword evidence="3 5" id="KW-0698">rRNA processing</keyword>
<evidence type="ECO:0000256" key="4">
    <source>
        <dbReference type="ARBA" id="ARBA00023186"/>
    </source>
</evidence>
<comment type="domain">
    <text evidence="5">The PRC barrel domain binds ribosomal protein uS19.</text>
</comment>
<organism evidence="8 9">
    <name type="scientific">Paenibacillus thermoaerophilus</name>
    <dbReference type="NCBI Taxonomy" id="1215385"/>
    <lineage>
        <taxon>Bacteria</taxon>
        <taxon>Bacillati</taxon>
        <taxon>Bacillota</taxon>
        <taxon>Bacilli</taxon>
        <taxon>Bacillales</taxon>
        <taxon>Paenibacillaceae</taxon>
        <taxon>Paenibacillus</taxon>
    </lineage>
</organism>
<evidence type="ECO:0000313" key="8">
    <source>
        <dbReference type="EMBL" id="MFC7748798.1"/>
    </source>
</evidence>
<evidence type="ECO:0000313" key="9">
    <source>
        <dbReference type="Proteomes" id="UP001596528"/>
    </source>
</evidence>
<dbReference type="RefSeq" id="WP_138787830.1">
    <property type="nucleotide sequence ID" value="NZ_JBHTGQ010000002.1"/>
</dbReference>
<feature type="domain" description="Ribosome maturation factor RimM PRC barrel" evidence="7">
    <location>
        <begin position="106"/>
        <end position="173"/>
    </location>
</feature>
<evidence type="ECO:0000256" key="3">
    <source>
        <dbReference type="ARBA" id="ARBA00022552"/>
    </source>
</evidence>
<gene>
    <name evidence="5 8" type="primary">rimM</name>
    <name evidence="8" type="ORF">ACFQWB_02405</name>
</gene>
<comment type="subunit">
    <text evidence="5">Binds ribosomal protein uS19.</text>
</comment>
<dbReference type="PANTHER" id="PTHR33692:SF1">
    <property type="entry name" value="RIBOSOME MATURATION FACTOR RIMM"/>
    <property type="match status" value="1"/>
</dbReference>
<keyword evidence="1 5" id="KW-0963">Cytoplasm</keyword>
<dbReference type="InterPro" id="IPR056792">
    <property type="entry name" value="PRC_RimM"/>
</dbReference>
<evidence type="ECO:0000256" key="2">
    <source>
        <dbReference type="ARBA" id="ARBA00022517"/>
    </source>
</evidence>
<dbReference type="InterPro" id="IPR011033">
    <property type="entry name" value="PRC_barrel-like_sf"/>
</dbReference>
<dbReference type="InterPro" id="IPR011961">
    <property type="entry name" value="RimM"/>
</dbReference>
<accession>A0ABW2V3G1</accession>